<sequence>MLPVTLLTGVDEPFRAAVAGNLLAAAGPGGVLVEYDVSGLTGGSVVRTARTAGGVIDRDVIRMGHPCVSCAMRGSLVELLVSIAAVERYDAAIVSVPGKGTRRRWPRRSPGKAT</sequence>
<evidence type="ECO:0000313" key="1">
    <source>
        <dbReference type="EMBL" id="TCO41632.1"/>
    </source>
</evidence>
<comment type="caution">
    <text evidence="1">The sequence shown here is derived from an EMBL/GenBank/DDBJ whole genome shotgun (WGS) entry which is preliminary data.</text>
</comment>
<name>A0A4R2IBV9_9ACTN</name>
<dbReference type="EMBL" id="SLWR01000015">
    <property type="protein sequence ID" value="TCO41632.1"/>
    <property type="molecule type" value="Genomic_DNA"/>
</dbReference>
<organism evidence="1 2">
    <name type="scientific">Kribbella antiqua</name>
    <dbReference type="NCBI Taxonomy" id="2512217"/>
    <lineage>
        <taxon>Bacteria</taxon>
        <taxon>Bacillati</taxon>
        <taxon>Actinomycetota</taxon>
        <taxon>Actinomycetes</taxon>
        <taxon>Propionibacteriales</taxon>
        <taxon>Kribbellaceae</taxon>
        <taxon>Kribbella</taxon>
    </lineage>
</organism>
<protein>
    <recommendedName>
        <fullName evidence="3">CobW/HypB/UreG family nucleotide-binding protein</fullName>
    </recommendedName>
</protein>
<dbReference type="Proteomes" id="UP000295573">
    <property type="component" value="Unassembled WGS sequence"/>
</dbReference>
<accession>A0A4R2IBV9</accession>
<reference evidence="1 2" key="1">
    <citation type="journal article" date="2015" name="Stand. Genomic Sci.">
        <title>Genomic Encyclopedia of Bacterial and Archaeal Type Strains, Phase III: the genomes of soil and plant-associated and newly described type strains.</title>
        <authorList>
            <person name="Whitman W.B."/>
            <person name="Woyke T."/>
            <person name="Klenk H.P."/>
            <person name="Zhou Y."/>
            <person name="Lilburn T.G."/>
            <person name="Beck B.J."/>
            <person name="De Vos P."/>
            <person name="Vandamme P."/>
            <person name="Eisen J.A."/>
            <person name="Garrity G."/>
            <person name="Hugenholtz P."/>
            <person name="Kyrpides N.C."/>
        </authorList>
    </citation>
    <scope>NUCLEOTIDE SEQUENCE [LARGE SCALE GENOMIC DNA]</scope>
    <source>
        <strain evidence="1 2">VKM Ac-2541</strain>
    </source>
</reference>
<evidence type="ECO:0000313" key="2">
    <source>
        <dbReference type="Proteomes" id="UP000295573"/>
    </source>
</evidence>
<gene>
    <name evidence="1" type="ORF">EV646_115173</name>
</gene>
<dbReference type="AlphaFoldDB" id="A0A4R2IBV9"/>
<proteinExistence type="predicted"/>
<dbReference type="RefSeq" id="WP_241996516.1">
    <property type="nucleotide sequence ID" value="NZ_SLWR01000015.1"/>
</dbReference>
<evidence type="ECO:0008006" key="3">
    <source>
        <dbReference type="Google" id="ProtNLM"/>
    </source>
</evidence>
<keyword evidence="2" id="KW-1185">Reference proteome</keyword>